<dbReference type="GO" id="GO:0016020">
    <property type="term" value="C:membrane"/>
    <property type="evidence" value="ECO:0007669"/>
    <property type="project" value="UniProtKB-SubCell"/>
</dbReference>
<organism evidence="8 9">
    <name type="scientific">Pseudonocardia ammonioxydans</name>
    <dbReference type="NCBI Taxonomy" id="260086"/>
    <lineage>
        <taxon>Bacteria</taxon>
        <taxon>Bacillati</taxon>
        <taxon>Actinomycetota</taxon>
        <taxon>Actinomycetes</taxon>
        <taxon>Pseudonocardiales</taxon>
        <taxon>Pseudonocardiaceae</taxon>
        <taxon>Pseudonocardia</taxon>
    </lineage>
</organism>
<evidence type="ECO:0000256" key="6">
    <source>
        <dbReference type="ARBA" id="ARBA00023136"/>
    </source>
</evidence>
<dbReference type="Proteomes" id="UP000199614">
    <property type="component" value="Unassembled WGS sequence"/>
</dbReference>
<reference evidence="8 9" key="1">
    <citation type="submission" date="2016-10" db="EMBL/GenBank/DDBJ databases">
        <authorList>
            <person name="de Groot N.N."/>
        </authorList>
    </citation>
    <scope>NUCLEOTIDE SEQUENCE [LARGE SCALE GENOMIC DNA]</scope>
    <source>
        <strain evidence="8 9">CGMCC 4.1877</strain>
    </source>
</reference>
<dbReference type="PANTHER" id="PTHR36838">
    <property type="entry name" value="AUXIN EFFLUX CARRIER FAMILY PROTEIN"/>
    <property type="match status" value="1"/>
</dbReference>
<dbReference type="InterPro" id="IPR004776">
    <property type="entry name" value="Mem_transp_PIN-like"/>
</dbReference>
<feature type="transmembrane region" description="Helical" evidence="7">
    <location>
        <begin position="59"/>
        <end position="81"/>
    </location>
</feature>
<feature type="transmembrane region" description="Helical" evidence="7">
    <location>
        <begin position="166"/>
        <end position="183"/>
    </location>
</feature>
<comment type="subcellular location">
    <subcellularLocation>
        <location evidence="1">Membrane</location>
        <topology evidence="1">Multi-pass membrane protein</topology>
    </subcellularLocation>
</comment>
<keyword evidence="2" id="KW-0813">Transport</keyword>
<name>A0A1I4V1X2_PSUAM</name>
<evidence type="ECO:0000256" key="7">
    <source>
        <dbReference type="SAM" id="Phobius"/>
    </source>
</evidence>
<sequence length="309" mass="31381">MTGVLEGFLVIGVVVGVGYLLGRGGVLGEQGSRVLARAAFFVATPALLFTTLSRADVGAVFSSALLVTAVTSSLACLLFVPFARLRRRPAGEVVVGSMASGYVNAGNLGIPISTYVLGDPAAVAPVLLFQLAVLTPLFTTLLDVLPGDGRGESPGWVRVVFAPLRNPIAIATAAGLVVSGTGLQLPEPVVAPVELLADLAVPAMLLAFGLSLHGARRPGTGETAGSVWTAVLIKNVLHPLIAWAFAAGVLGLDGPALLAAVVLAALPTAQNVFGYAVRYERAVTLARDTALATTVVAVPVLLVVAALLA</sequence>
<evidence type="ECO:0000256" key="5">
    <source>
        <dbReference type="ARBA" id="ARBA00022989"/>
    </source>
</evidence>
<dbReference type="EMBL" id="FOUY01000005">
    <property type="protein sequence ID" value="SFM95186.1"/>
    <property type="molecule type" value="Genomic_DNA"/>
</dbReference>
<keyword evidence="4 7" id="KW-0812">Transmembrane</keyword>
<evidence type="ECO:0000256" key="2">
    <source>
        <dbReference type="ARBA" id="ARBA00022448"/>
    </source>
</evidence>
<feature type="transmembrane region" description="Helical" evidence="7">
    <location>
        <begin position="34"/>
        <end position="53"/>
    </location>
</feature>
<dbReference type="GO" id="GO:0055085">
    <property type="term" value="P:transmembrane transport"/>
    <property type="evidence" value="ECO:0007669"/>
    <property type="project" value="InterPro"/>
</dbReference>
<keyword evidence="9" id="KW-1185">Reference proteome</keyword>
<feature type="transmembrane region" description="Helical" evidence="7">
    <location>
        <begin position="122"/>
        <end position="145"/>
    </location>
</feature>
<dbReference type="RefSeq" id="WP_093339063.1">
    <property type="nucleotide sequence ID" value="NZ_FOUY01000005.1"/>
</dbReference>
<feature type="transmembrane region" description="Helical" evidence="7">
    <location>
        <begin position="195"/>
        <end position="215"/>
    </location>
</feature>
<dbReference type="STRING" id="260086.SAMN05216207_1005123"/>
<evidence type="ECO:0000313" key="8">
    <source>
        <dbReference type="EMBL" id="SFM95186.1"/>
    </source>
</evidence>
<gene>
    <name evidence="8" type="ORF">SAMN05216207_1005123</name>
</gene>
<accession>A0A1I4V1X2</accession>
<evidence type="ECO:0000256" key="1">
    <source>
        <dbReference type="ARBA" id="ARBA00004141"/>
    </source>
</evidence>
<evidence type="ECO:0000256" key="4">
    <source>
        <dbReference type="ARBA" id="ARBA00022692"/>
    </source>
</evidence>
<keyword evidence="5 7" id="KW-1133">Transmembrane helix</keyword>
<feature type="transmembrane region" description="Helical" evidence="7">
    <location>
        <begin position="93"/>
        <end position="116"/>
    </location>
</feature>
<dbReference type="OrthoDB" id="5405318at2"/>
<feature type="transmembrane region" description="Helical" evidence="7">
    <location>
        <begin position="227"/>
        <end position="250"/>
    </location>
</feature>
<protein>
    <recommendedName>
        <fullName evidence="10">AEC family transporter</fullName>
    </recommendedName>
</protein>
<keyword evidence="3" id="KW-1003">Cell membrane</keyword>
<feature type="transmembrane region" description="Helical" evidence="7">
    <location>
        <begin position="6"/>
        <end position="22"/>
    </location>
</feature>
<dbReference type="Pfam" id="PF03547">
    <property type="entry name" value="Mem_trans"/>
    <property type="match status" value="2"/>
</dbReference>
<proteinExistence type="predicted"/>
<dbReference type="AlphaFoldDB" id="A0A1I4V1X2"/>
<evidence type="ECO:0000256" key="3">
    <source>
        <dbReference type="ARBA" id="ARBA00022475"/>
    </source>
</evidence>
<evidence type="ECO:0008006" key="10">
    <source>
        <dbReference type="Google" id="ProtNLM"/>
    </source>
</evidence>
<feature type="transmembrane region" description="Helical" evidence="7">
    <location>
        <begin position="256"/>
        <end position="277"/>
    </location>
</feature>
<feature type="transmembrane region" description="Helical" evidence="7">
    <location>
        <begin position="289"/>
        <end position="308"/>
    </location>
</feature>
<keyword evidence="6 7" id="KW-0472">Membrane</keyword>
<dbReference type="PANTHER" id="PTHR36838:SF1">
    <property type="entry name" value="SLR1864 PROTEIN"/>
    <property type="match status" value="1"/>
</dbReference>
<evidence type="ECO:0000313" key="9">
    <source>
        <dbReference type="Proteomes" id="UP000199614"/>
    </source>
</evidence>